<evidence type="ECO:0000256" key="3">
    <source>
        <dbReference type="SAM" id="Phobius"/>
    </source>
</evidence>
<dbReference type="RefSeq" id="WP_164364595.1">
    <property type="nucleotide sequence ID" value="NZ_CP066776.1"/>
</dbReference>
<dbReference type="SMART" id="SM00560">
    <property type="entry name" value="LamGL"/>
    <property type="match status" value="1"/>
</dbReference>
<reference evidence="5 6" key="1">
    <citation type="submission" date="2020-12" db="EMBL/GenBank/DDBJ databases">
        <title>Sulforoseuscoccus oceanibium gen. nov., sp. nov., a representative of the phylum Verrucomicrobia with special cytoplasmic membrane, and proposal of Sulforoseuscoccusaceae fam. nov.</title>
        <authorList>
            <person name="Xi F."/>
        </authorList>
    </citation>
    <scope>NUCLEOTIDE SEQUENCE [LARGE SCALE GENOMIC DNA]</scope>
    <source>
        <strain evidence="5 6">T37</strain>
    </source>
</reference>
<evidence type="ECO:0000313" key="5">
    <source>
        <dbReference type="EMBL" id="QQL45865.1"/>
    </source>
</evidence>
<dbReference type="Gene3D" id="2.60.120.200">
    <property type="match status" value="1"/>
</dbReference>
<gene>
    <name evidence="5" type="ORF">G3M56_004590</name>
</gene>
<dbReference type="EMBL" id="CP066776">
    <property type="protein sequence ID" value="QQL45865.1"/>
    <property type="molecule type" value="Genomic_DNA"/>
</dbReference>
<dbReference type="InterPro" id="IPR013320">
    <property type="entry name" value="ConA-like_dom_sf"/>
</dbReference>
<evidence type="ECO:0000313" key="6">
    <source>
        <dbReference type="Proteomes" id="UP000475117"/>
    </source>
</evidence>
<evidence type="ECO:0000256" key="2">
    <source>
        <dbReference type="ARBA" id="ARBA00023157"/>
    </source>
</evidence>
<organism evidence="5 6">
    <name type="scientific">Sulfuriroseicoccus oceanibius</name>
    <dbReference type="NCBI Taxonomy" id="2707525"/>
    <lineage>
        <taxon>Bacteria</taxon>
        <taxon>Pseudomonadati</taxon>
        <taxon>Verrucomicrobiota</taxon>
        <taxon>Verrucomicrobiia</taxon>
        <taxon>Verrucomicrobiales</taxon>
        <taxon>Verrucomicrobiaceae</taxon>
        <taxon>Sulfuriroseicoccus</taxon>
    </lineage>
</organism>
<dbReference type="GO" id="GO:0016989">
    <property type="term" value="F:sigma factor antagonist activity"/>
    <property type="evidence" value="ECO:0007669"/>
    <property type="project" value="TreeGrafter"/>
</dbReference>
<keyword evidence="6" id="KW-1185">Reference proteome</keyword>
<dbReference type="AlphaFoldDB" id="A0A7T7JD16"/>
<dbReference type="InterPro" id="IPR006860">
    <property type="entry name" value="FecR"/>
</dbReference>
<feature type="domain" description="LamG-like jellyroll fold" evidence="4">
    <location>
        <begin position="337"/>
        <end position="487"/>
    </location>
</feature>
<dbReference type="KEGG" id="soa:G3M56_004590"/>
<keyword evidence="1" id="KW-0732">Signal</keyword>
<dbReference type="PANTHER" id="PTHR30273:SF2">
    <property type="entry name" value="PROTEIN FECR"/>
    <property type="match status" value="1"/>
</dbReference>
<evidence type="ECO:0000256" key="1">
    <source>
        <dbReference type="ARBA" id="ARBA00022729"/>
    </source>
</evidence>
<feature type="transmembrane region" description="Helical" evidence="3">
    <location>
        <begin position="72"/>
        <end position="93"/>
    </location>
</feature>
<accession>A0A7T7JD16</accession>
<dbReference type="PANTHER" id="PTHR30273">
    <property type="entry name" value="PERIPLASMIC SIGNAL SENSOR AND SIGMA FACTOR ACTIVATOR FECR-RELATED"/>
    <property type="match status" value="1"/>
</dbReference>
<keyword evidence="3" id="KW-1133">Transmembrane helix</keyword>
<dbReference type="Pfam" id="PF13385">
    <property type="entry name" value="Laminin_G_3"/>
    <property type="match status" value="1"/>
</dbReference>
<dbReference type="SUPFAM" id="SSF49899">
    <property type="entry name" value="Concanavalin A-like lectins/glucanases"/>
    <property type="match status" value="1"/>
</dbReference>
<protein>
    <submittedName>
        <fullName evidence="5">FecR domain-containing protein</fullName>
    </submittedName>
</protein>
<dbReference type="InterPro" id="IPR012373">
    <property type="entry name" value="Ferrdict_sens_TM"/>
</dbReference>
<keyword evidence="3" id="KW-0812">Transmembrane</keyword>
<proteinExistence type="predicted"/>
<name>A0A7T7JD16_9BACT</name>
<dbReference type="Proteomes" id="UP000475117">
    <property type="component" value="Chromosome"/>
</dbReference>
<keyword evidence="2" id="KW-1015">Disulfide bond</keyword>
<evidence type="ECO:0000259" key="4">
    <source>
        <dbReference type="SMART" id="SM00560"/>
    </source>
</evidence>
<keyword evidence="3" id="KW-0472">Membrane</keyword>
<dbReference type="Gene3D" id="2.60.120.1440">
    <property type="match status" value="1"/>
</dbReference>
<sequence>MDRLLQQMLEGVIAPQDLMRVRQALLESEEARQHYLDLVELHNMLDQGCGQPVAQNFALAKRSPAAARGRSGWMRGVVAAAAVVVLSFVWIFVFGGGDGRESADEQGIVLRQAPGTEIRIIGESGRRSDVMRVGSRLEVNAGSVELQFPNGVSGVLAAPAVLDVKSLGRVDLLKGSGRFRVEEAGEGFVVRTDSLEAVDLGTEFGVAAPFDRFHEVHVFEGEVVARAVGEDDDQLLRAGDGCRLTKDGGFEPIPARAAAFLKQLPASLPYLHWSFDRVEDGGFAAGGTAANVDLAHAVPREKEASGLMVDGVRGRAVEIKGFNEELVTEHPGIGERQARTIACWLRIDRLPESRLARQTIVGWGDRGRGFRNLERWQVALTRGEGDAAELCIIGAGEHRGTTALEVGRWYHVAVVWDRTARVLRAYIDGEHEPLLHEGEDEAPFTYTGSDASPLVIGATMDPDNVWFAPLRGAMDELFVIEGALDQQAIQRLKETNLVDPE</sequence>
<dbReference type="InterPro" id="IPR006558">
    <property type="entry name" value="LamG-like"/>
</dbReference>
<dbReference type="Pfam" id="PF04773">
    <property type="entry name" value="FecR"/>
    <property type="match status" value="1"/>
</dbReference>